<dbReference type="Proteomes" id="UP000186795">
    <property type="component" value="Unassembled WGS sequence"/>
</dbReference>
<dbReference type="OrthoDB" id="3194804at2"/>
<keyword evidence="2" id="KW-1185">Reference proteome</keyword>
<dbReference type="Pfam" id="PF06199">
    <property type="entry name" value="Phage_tail_2"/>
    <property type="match status" value="1"/>
</dbReference>
<dbReference type="Gene3D" id="4.10.410.40">
    <property type="match status" value="1"/>
</dbReference>
<accession>A0A1N7JFD4</accession>
<reference evidence="2" key="1">
    <citation type="submission" date="2017-01" db="EMBL/GenBank/DDBJ databases">
        <authorList>
            <person name="Varghese N."/>
            <person name="Submissions S."/>
        </authorList>
    </citation>
    <scope>NUCLEOTIDE SEQUENCE [LARGE SCALE GENOMIC DNA]</scope>
    <source>
        <strain evidence="2">DSM 45196</strain>
    </source>
</reference>
<proteinExistence type="predicted"/>
<evidence type="ECO:0000313" key="1">
    <source>
        <dbReference type="EMBL" id="SIS47961.1"/>
    </source>
</evidence>
<evidence type="ECO:0000313" key="2">
    <source>
        <dbReference type="Proteomes" id="UP000186795"/>
    </source>
</evidence>
<dbReference type="InterPro" id="IPR011855">
    <property type="entry name" value="Phgtail_TP901_1"/>
</dbReference>
<dbReference type="AlphaFoldDB" id="A0A1N7JFD4"/>
<sequence>MATQAIPGFKGSLSISNDGGTKYQRIAEMREATLTISQEELEASSFSSNGWMEYIPGLKEWELEAEGIYLLDDAGQDQLYNALVRGGTVRVRLFPNDDGGSEGYEGSAFITSWEVSNAVDDVVSISATLRDAGALDQTKAPEETASFL</sequence>
<name>A0A1N7JFD4_9BACL</name>
<protein>
    <submittedName>
        <fullName evidence="1">Predicted secreted protein</fullName>
    </submittedName>
</protein>
<dbReference type="NCBIfam" id="NF047353">
    <property type="entry name" value="tube_lmo2291"/>
    <property type="match status" value="1"/>
</dbReference>
<dbReference type="RefSeq" id="WP_076523550.1">
    <property type="nucleotide sequence ID" value="NZ_CP048103.1"/>
</dbReference>
<organism evidence="1 2">
    <name type="scientific">Kroppenstedtia eburnea</name>
    <dbReference type="NCBI Taxonomy" id="714067"/>
    <lineage>
        <taxon>Bacteria</taxon>
        <taxon>Bacillati</taxon>
        <taxon>Bacillota</taxon>
        <taxon>Bacilli</taxon>
        <taxon>Bacillales</taxon>
        <taxon>Thermoactinomycetaceae</taxon>
        <taxon>Kroppenstedtia</taxon>
    </lineage>
</organism>
<dbReference type="EMBL" id="FTOD01000002">
    <property type="protein sequence ID" value="SIS47961.1"/>
    <property type="molecule type" value="Genomic_DNA"/>
</dbReference>
<gene>
    <name evidence="1" type="ORF">SAMN05421790_10219</name>
</gene>